<dbReference type="Pfam" id="PF25600">
    <property type="entry name" value="TRIM_CC"/>
    <property type="match status" value="1"/>
</dbReference>
<dbReference type="PRINTS" id="PR01407">
    <property type="entry name" value="BUTYPHLNCDUF"/>
</dbReference>
<dbReference type="PROSITE" id="PS50188">
    <property type="entry name" value="B302_SPRY"/>
    <property type="match status" value="1"/>
</dbReference>
<dbReference type="InterPro" id="IPR027370">
    <property type="entry name" value="Znf-RING_euk"/>
</dbReference>
<dbReference type="OrthoDB" id="9049620at2759"/>
<protein>
    <submittedName>
        <fullName evidence="11">E3 ubiquitin-protein ligase TRIM39-like</fullName>
    </submittedName>
</protein>
<feature type="domain" description="B box-type" evidence="9">
    <location>
        <begin position="138"/>
        <end position="178"/>
    </location>
</feature>
<sequence>MASATIQMSEGHLQCSICLEVFSCPVFIPCGHSFCKDCICQQWSGNDKQQCPVCKTTFDEPVNLNVNVALAEITKELRQKRLKRSFESSGVVCDVCVGEQLDAVKTCLQCLSSYCDSHVQEHLTQFEEHELVSPLENPKDRICEVHSKLLEMFCREDDMCVCVLCAEVDHEMHHLVPVESERTEKKTCLRNTELEVKQKILDRLKKVEELRRLVMLGEKNTEKEIEEGVQVFTTLKQTIDICQASLINEIEQKQRAVQQRAKELIQALKSEITALKEKSAELKRFSNNKDHINFLQNFSAVCAHPDTQDWSGVSIHTVMCVETPRLLLSVLKEHVKQLETKIIQAECDNVKKHAVVVTLDPSTAHPNLEVYENCTKVKYTADGQRDNSPKRISLFSFGDVQRDNVLKRFSFFKAVLGKNGFTSGRHYWEVQVKNASCGLGVAVESAIRKKSVQLSPENGFWVVTNRNENFKALRKTFIPSQVGVYVDCEKSLISIYHMNSKSHLHTFSNVTFTEKLYPIIIIFSKDEDPVMVCPVPAAAN</sequence>
<dbReference type="InterPro" id="IPR003879">
    <property type="entry name" value="Butyrophylin_SPRY"/>
</dbReference>
<name>A0A3B3T5H0_9TELE</name>
<evidence type="ECO:0000313" key="12">
    <source>
        <dbReference type="Proteomes" id="UP000261540"/>
    </source>
</evidence>
<dbReference type="PROSITE" id="PS50119">
    <property type="entry name" value="ZF_BBOX"/>
    <property type="match status" value="1"/>
</dbReference>
<evidence type="ECO:0000256" key="3">
    <source>
        <dbReference type="ARBA" id="ARBA00022771"/>
    </source>
</evidence>
<keyword evidence="3 6" id="KW-0863">Zinc-finger</keyword>
<dbReference type="PANTHER" id="PTHR25465">
    <property type="entry name" value="B-BOX DOMAIN CONTAINING"/>
    <property type="match status" value="1"/>
</dbReference>
<dbReference type="InterPro" id="IPR013320">
    <property type="entry name" value="ConA-like_dom_sf"/>
</dbReference>
<dbReference type="InterPro" id="IPR001841">
    <property type="entry name" value="Znf_RING"/>
</dbReference>
<keyword evidence="4" id="KW-0862">Zinc</keyword>
<dbReference type="InterPro" id="IPR043136">
    <property type="entry name" value="B30.2/SPRY_sf"/>
</dbReference>
<keyword evidence="5" id="KW-0391">Immunity</keyword>
<dbReference type="Gene3D" id="3.30.160.60">
    <property type="entry name" value="Classic Zinc Finger"/>
    <property type="match status" value="1"/>
</dbReference>
<dbReference type="InterPro" id="IPR017907">
    <property type="entry name" value="Znf_RING_CS"/>
</dbReference>
<evidence type="ECO:0000256" key="1">
    <source>
        <dbReference type="ARBA" id="ARBA00022588"/>
    </source>
</evidence>
<evidence type="ECO:0000256" key="7">
    <source>
        <dbReference type="SAM" id="Coils"/>
    </source>
</evidence>
<dbReference type="SUPFAM" id="SSF49899">
    <property type="entry name" value="Concanavalin A-like lectins/glucanases"/>
    <property type="match status" value="1"/>
</dbReference>
<evidence type="ECO:0000259" key="8">
    <source>
        <dbReference type="PROSITE" id="PS50089"/>
    </source>
</evidence>
<dbReference type="SUPFAM" id="SSF57850">
    <property type="entry name" value="RING/U-box"/>
    <property type="match status" value="1"/>
</dbReference>
<keyword evidence="7" id="KW-0175">Coiled coil</keyword>
<dbReference type="InterPro" id="IPR006574">
    <property type="entry name" value="PRY"/>
</dbReference>
<dbReference type="RefSeq" id="XP_023693440.1">
    <property type="nucleotide sequence ID" value="XM_023837672.2"/>
</dbReference>
<keyword evidence="12" id="KW-1185">Reference proteome</keyword>
<proteinExistence type="predicted"/>
<dbReference type="Pfam" id="PF00643">
    <property type="entry name" value="zf-B_box"/>
    <property type="match status" value="1"/>
</dbReference>
<reference evidence="11" key="2">
    <citation type="submission" date="2025-09" db="UniProtKB">
        <authorList>
            <consortium name="Ensembl"/>
        </authorList>
    </citation>
    <scope>IDENTIFICATION</scope>
</reference>
<dbReference type="CDD" id="cd19769">
    <property type="entry name" value="Bbox2_TRIM16-like"/>
    <property type="match status" value="1"/>
</dbReference>
<dbReference type="PROSITE" id="PS00518">
    <property type="entry name" value="ZF_RING_1"/>
    <property type="match status" value="1"/>
</dbReference>
<dbReference type="GO" id="GO:0008270">
    <property type="term" value="F:zinc ion binding"/>
    <property type="evidence" value="ECO:0007669"/>
    <property type="project" value="UniProtKB-KW"/>
</dbReference>
<keyword evidence="2" id="KW-0479">Metal-binding</keyword>
<reference evidence="11" key="1">
    <citation type="submission" date="2025-08" db="UniProtKB">
        <authorList>
            <consortium name="Ensembl"/>
        </authorList>
    </citation>
    <scope>IDENTIFICATION</scope>
</reference>
<dbReference type="InterPro" id="IPR058030">
    <property type="entry name" value="TRIM8/14/16/25/29/45/65_CC"/>
</dbReference>
<dbReference type="Proteomes" id="UP000261540">
    <property type="component" value="Unplaced"/>
</dbReference>
<dbReference type="InterPro" id="IPR051051">
    <property type="entry name" value="E3_ubiq-ligase_TRIM/RNF"/>
</dbReference>
<dbReference type="GO" id="GO:0005737">
    <property type="term" value="C:cytoplasm"/>
    <property type="evidence" value="ECO:0007669"/>
    <property type="project" value="UniProtKB-ARBA"/>
</dbReference>
<dbReference type="PROSITE" id="PS50089">
    <property type="entry name" value="ZF_RING_2"/>
    <property type="match status" value="1"/>
</dbReference>
<dbReference type="Pfam" id="PF13765">
    <property type="entry name" value="PRY"/>
    <property type="match status" value="1"/>
</dbReference>
<dbReference type="InterPro" id="IPR003877">
    <property type="entry name" value="SPRY_dom"/>
</dbReference>
<dbReference type="KEGG" id="pki:111857132"/>
<dbReference type="AlphaFoldDB" id="A0A3B3T5H0"/>
<evidence type="ECO:0000259" key="10">
    <source>
        <dbReference type="PROSITE" id="PS50188"/>
    </source>
</evidence>
<dbReference type="SMART" id="SM00589">
    <property type="entry name" value="PRY"/>
    <property type="match status" value="1"/>
</dbReference>
<evidence type="ECO:0000256" key="2">
    <source>
        <dbReference type="ARBA" id="ARBA00022723"/>
    </source>
</evidence>
<dbReference type="Pfam" id="PF13445">
    <property type="entry name" value="zf-RING_UBOX"/>
    <property type="match status" value="1"/>
</dbReference>
<dbReference type="CDD" id="cd13733">
    <property type="entry name" value="SPRY_PRY_C-I_1"/>
    <property type="match status" value="1"/>
</dbReference>
<dbReference type="GO" id="GO:0045087">
    <property type="term" value="P:innate immune response"/>
    <property type="evidence" value="ECO:0007669"/>
    <property type="project" value="UniProtKB-KW"/>
</dbReference>
<keyword evidence="1" id="KW-0399">Innate immunity</keyword>
<dbReference type="SMART" id="SM00449">
    <property type="entry name" value="SPRY"/>
    <property type="match status" value="1"/>
</dbReference>
<dbReference type="Gene3D" id="4.10.830.40">
    <property type="match status" value="1"/>
</dbReference>
<evidence type="ECO:0000256" key="5">
    <source>
        <dbReference type="ARBA" id="ARBA00022859"/>
    </source>
</evidence>
<dbReference type="InterPro" id="IPR001870">
    <property type="entry name" value="B30.2/SPRY"/>
</dbReference>
<organism evidence="11 12">
    <name type="scientific">Paramormyrops kingsleyae</name>
    <dbReference type="NCBI Taxonomy" id="1676925"/>
    <lineage>
        <taxon>Eukaryota</taxon>
        <taxon>Metazoa</taxon>
        <taxon>Chordata</taxon>
        <taxon>Craniata</taxon>
        <taxon>Vertebrata</taxon>
        <taxon>Euteleostomi</taxon>
        <taxon>Actinopterygii</taxon>
        <taxon>Neopterygii</taxon>
        <taxon>Teleostei</taxon>
        <taxon>Osteoglossocephala</taxon>
        <taxon>Osteoglossomorpha</taxon>
        <taxon>Osteoglossiformes</taxon>
        <taxon>Mormyridae</taxon>
        <taxon>Paramormyrops</taxon>
    </lineage>
</organism>
<evidence type="ECO:0000256" key="6">
    <source>
        <dbReference type="PROSITE-ProRule" id="PRU00024"/>
    </source>
</evidence>
<dbReference type="SMART" id="SM00184">
    <property type="entry name" value="RING"/>
    <property type="match status" value="1"/>
</dbReference>
<evidence type="ECO:0000256" key="4">
    <source>
        <dbReference type="ARBA" id="ARBA00022833"/>
    </source>
</evidence>
<accession>A0A3B3T5H0</accession>
<dbReference type="PANTHER" id="PTHR25465:SF32">
    <property type="entry name" value="BLOODTHIRSTY-RELATED GENE FAMILY, MEMBER 16 ISOFORM X1-RELATED"/>
    <property type="match status" value="1"/>
</dbReference>
<dbReference type="SMART" id="SM00336">
    <property type="entry name" value="BBOX"/>
    <property type="match status" value="1"/>
</dbReference>
<dbReference type="InterPro" id="IPR013083">
    <property type="entry name" value="Znf_RING/FYVE/PHD"/>
</dbReference>
<feature type="domain" description="RING-type" evidence="8">
    <location>
        <begin position="15"/>
        <end position="55"/>
    </location>
</feature>
<evidence type="ECO:0000259" key="9">
    <source>
        <dbReference type="PROSITE" id="PS50119"/>
    </source>
</evidence>
<feature type="coiled-coil region" evidence="7">
    <location>
        <begin position="247"/>
        <end position="285"/>
    </location>
</feature>
<dbReference type="SUPFAM" id="SSF57845">
    <property type="entry name" value="B-box zinc-binding domain"/>
    <property type="match status" value="1"/>
</dbReference>
<dbReference type="GeneID" id="111857132"/>
<dbReference type="STRING" id="1676925.ENSPKIP00000037556"/>
<dbReference type="Pfam" id="PF00622">
    <property type="entry name" value="SPRY"/>
    <property type="match status" value="1"/>
</dbReference>
<evidence type="ECO:0000313" key="11">
    <source>
        <dbReference type="Ensembl" id="ENSPKIP00000037556.1"/>
    </source>
</evidence>
<dbReference type="Gene3D" id="3.30.40.10">
    <property type="entry name" value="Zinc/RING finger domain, C3HC4 (zinc finger)"/>
    <property type="match status" value="1"/>
</dbReference>
<feature type="domain" description="B30.2/SPRY" evidence="10">
    <location>
        <begin position="337"/>
        <end position="539"/>
    </location>
</feature>
<dbReference type="Ensembl" id="ENSPKIT00000018526.1">
    <property type="protein sequence ID" value="ENSPKIP00000037556.1"/>
    <property type="gene ID" value="ENSPKIG00000015696.1"/>
</dbReference>
<dbReference type="GeneTree" id="ENSGT01040000240385"/>
<dbReference type="Gene3D" id="2.60.120.920">
    <property type="match status" value="1"/>
</dbReference>
<dbReference type="RefSeq" id="XP_023693446.1">
    <property type="nucleotide sequence ID" value="XM_023837678.2"/>
</dbReference>
<dbReference type="InterPro" id="IPR000315">
    <property type="entry name" value="Znf_B-box"/>
</dbReference>